<feature type="transmembrane region" description="Helical" evidence="5">
    <location>
        <begin position="47"/>
        <end position="68"/>
    </location>
</feature>
<dbReference type="GO" id="GO:0016740">
    <property type="term" value="F:transferase activity"/>
    <property type="evidence" value="ECO:0007669"/>
    <property type="project" value="UniProtKB-ARBA"/>
</dbReference>
<dbReference type="KEGG" id="rpm:RSPPHO_01263"/>
<accession>H6SSL0</accession>
<evidence type="ECO:0000313" key="6">
    <source>
        <dbReference type="EMBL" id="CCG07889.1"/>
    </source>
</evidence>
<dbReference type="GO" id="GO:0012505">
    <property type="term" value="C:endomembrane system"/>
    <property type="evidence" value="ECO:0007669"/>
    <property type="project" value="UniProtKB-SubCell"/>
</dbReference>
<dbReference type="Proteomes" id="UP000033220">
    <property type="component" value="Chromosome DSM 122"/>
</dbReference>
<evidence type="ECO:0000256" key="3">
    <source>
        <dbReference type="ARBA" id="ARBA00022989"/>
    </source>
</evidence>
<feature type="transmembrane region" description="Helical" evidence="5">
    <location>
        <begin position="20"/>
        <end position="41"/>
    </location>
</feature>
<evidence type="ECO:0000256" key="2">
    <source>
        <dbReference type="ARBA" id="ARBA00022692"/>
    </source>
</evidence>
<evidence type="ECO:0000256" key="5">
    <source>
        <dbReference type="SAM" id="Phobius"/>
    </source>
</evidence>
<protein>
    <recommendedName>
        <fullName evidence="8">Isoprenylcysteine carboxyl methyltransferase</fullName>
    </recommendedName>
</protein>
<evidence type="ECO:0000256" key="1">
    <source>
        <dbReference type="ARBA" id="ARBA00004127"/>
    </source>
</evidence>
<sequence length="158" mass="17072">MSQVKGDRAMLAKLSLPPALFAASALTMAGLALILPGPVWLSGPARALGLVIMLAGATLSITAARHVMRRGTPVRPRQTPSCLVADGPFRWTRNPMYLGLSVGLAGFAVLLGTVMPVLVVPVFVVLVERLNIRVEEAVLRERFPEAFAAYTQQTRRWL</sequence>
<keyword evidence="4 5" id="KW-0472">Membrane</keyword>
<dbReference type="InterPro" id="IPR007318">
    <property type="entry name" value="Phopholipid_MeTrfase"/>
</dbReference>
<dbReference type="HOGENOM" id="CLU_065200_4_0_5"/>
<keyword evidence="7" id="KW-1185">Reference proteome</keyword>
<dbReference type="PANTHER" id="PTHR12714:SF24">
    <property type="entry name" value="SLR1182 PROTEIN"/>
    <property type="match status" value="1"/>
</dbReference>
<evidence type="ECO:0000313" key="7">
    <source>
        <dbReference type="Proteomes" id="UP000033220"/>
    </source>
</evidence>
<feature type="transmembrane region" description="Helical" evidence="5">
    <location>
        <begin position="97"/>
        <end position="126"/>
    </location>
</feature>
<reference evidence="6 7" key="1">
    <citation type="submission" date="2012-02" db="EMBL/GenBank/DDBJ databases">
        <title>Shotgun genome sequence of Phaeospirillum photometricum DSM 122.</title>
        <authorList>
            <person name="Duquesne K."/>
            <person name="Sturgis J."/>
        </authorList>
    </citation>
    <scope>NUCLEOTIDE SEQUENCE [LARGE SCALE GENOMIC DNA]</scope>
    <source>
        <strain evidence="7">DSM122</strain>
    </source>
</reference>
<dbReference type="AlphaFoldDB" id="H6SSL0"/>
<proteinExistence type="predicted"/>
<evidence type="ECO:0000256" key="4">
    <source>
        <dbReference type="ARBA" id="ARBA00023136"/>
    </source>
</evidence>
<keyword evidence="2 5" id="KW-0812">Transmembrane</keyword>
<dbReference type="STRING" id="1150469.RSPPHO_01263"/>
<evidence type="ECO:0008006" key="8">
    <source>
        <dbReference type="Google" id="ProtNLM"/>
    </source>
</evidence>
<organism evidence="6 7">
    <name type="scientific">Pararhodospirillum photometricum DSM 122</name>
    <dbReference type="NCBI Taxonomy" id="1150469"/>
    <lineage>
        <taxon>Bacteria</taxon>
        <taxon>Pseudomonadati</taxon>
        <taxon>Pseudomonadota</taxon>
        <taxon>Alphaproteobacteria</taxon>
        <taxon>Rhodospirillales</taxon>
        <taxon>Rhodospirillaceae</taxon>
        <taxon>Pararhodospirillum</taxon>
    </lineage>
</organism>
<name>H6SSL0_PARPM</name>
<dbReference type="Gene3D" id="1.20.120.1630">
    <property type="match status" value="1"/>
</dbReference>
<dbReference type="Pfam" id="PF04191">
    <property type="entry name" value="PEMT"/>
    <property type="match status" value="1"/>
</dbReference>
<comment type="subcellular location">
    <subcellularLocation>
        <location evidence="1">Endomembrane system</location>
        <topology evidence="1">Multi-pass membrane protein</topology>
    </subcellularLocation>
</comment>
<gene>
    <name evidence="6" type="ORF">RSPPHO_01263</name>
</gene>
<keyword evidence="3 5" id="KW-1133">Transmembrane helix</keyword>
<dbReference type="EMBL" id="HE663493">
    <property type="protein sequence ID" value="CCG07889.1"/>
    <property type="molecule type" value="Genomic_DNA"/>
</dbReference>
<dbReference type="PATRIC" id="fig|1150469.3.peg.1424"/>
<dbReference type="PANTHER" id="PTHR12714">
    <property type="entry name" value="PROTEIN-S ISOPRENYLCYSTEINE O-METHYLTRANSFERASE"/>
    <property type="match status" value="1"/>
</dbReference>
<dbReference type="eggNOG" id="COG2020">
    <property type="taxonomic scope" value="Bacteria"/>
</dbReference>